<sequence length="367" mass="39631">MTTYQMAPYLIFIRPKGSAGDVRPLKDVDGRGTRLLDLVSYALAASIGTRSFQLPKKNDVSFNVSGLRVGESAIYYTVSHGSRGIESSIGASDEDEIFDRKTKHVESIEFRNLVLFPKGASYALLLTERIGGRGIAAFNEKLLKDTIQAAVEGSIFSHTALVTAADLDNVPLLLNAVNFEFPSKTDPDGKFMDVSGLDGIFSLRYRFRKARKLSRYVGKDGEKLSASEVFGVLNPALTAAGLNGSGDNLKELGVKAKLNVTLPSGNTRTFTLGVQEGPALVYALEAEQSTSHHTVSTGVQQESVDRPSVEDFLRVAREVVSDVSGSFTIPLNTVSDCYVPAGHEPVVCPPNWKVVWNEPDHTAASSS</sequence>
<evidence type="ECO:0000313" key="2">
    <source>
        <dbReference type="Proteomes" id="UP000092582"/>
    </source>
</evidence>
<protein>
    <submittedName>
        <fullName evidence="1">Uncharacterized protein</fullName>
    </submittedName>
</protein>
<organism evidence="1 2">
    <name type="scientific">Cryobacterium arcticum</name>
    <dbReference type="NCBI Taxonomy" id="670052"/>
    <lineage>
        <taxon>Bacteria</taxon>
        <taxon>Bacillati</taxon>
        <taxon>Actinomycetota</taxon>
        <taxon>Actinomycetes</taxon>
        <taxon>Micrococcales</taxon>
        <taxon>Microbacteriaceae</taxon>
        <taxon>Cryobacterium</taxon>
    </lineage>
</organism>
<proteinExistence type="predicted"/>
<dbReference type="KEGG" id="cart:PA27867_2595"/>
<keyword evidence="2" id="KW-1185">Reference proteome</keyword>
<dbReference type="EMBL" id="CP016282">
    <property type="protein sequence ID" value="ANP73539.1"/>
    <property type="molecule type" value="Genomic_DNA"/>
</dbReference>
<accession>A0A1B1BLM8</accession>
<reference evidence="1 2" key="1">
    <citation type="submission" date="2016-06" db="EMBL/GenBank/DDBJ databases">
        <title>Genome sequencing of Cryobacterium arcticum PAMC 27867.</title>
        <authorList>
            <person name="Lee J."/>
            <person name="Kim O.-S."/>
        </authorList>
    </citation>
    <scope>NUCLEOTIDE SEQUENCE [LARGE SCALE GENOMIC DNA]</scope>
    <source>
        <strain evidence="1 2">PAMC 27867</strain>
    </source>
</reference>
<dbReference type="Proteomes" id="UP000092582">
    <property type="component" value="Chromosome 1"/>
</dbReference>
<name>A0A1B1BLM8_9MICO</name>
<evidence type="ECO:0000313" key="1">
    <source>
        <dbReference type="EMBL" id="ANP73539.1"/>
    </source>
</evidence>
<dbReference type="AlphaFoldDB" id="A0A1B1BLM8"/>
<gene>
    <name evidence="1" type="ORF">PA27867_2595</name>
</gene>